<gene>
    <name evidence="4" type="ORF">J2W55_004973</name>
</gene>
<evidence type="ECO:0000259" key="2">
    <source>
        <dbReference type="Pfam" id="PF04773"/>
    </source>
</evidence>
<dbReference type="PIRSF" id="PIRSF018266">
    <property type="entry name" value="FecR"/>
    <property type="match status" value="1"/>
</dbReference>
<sequence length="380" mass="42381">MTQQEFIDLYERFASGNCTPEELKLLEEYRDGFQLKDLPWNAGMGDREEIKNEILKNLNERITSRPKKNFKKYWIAAAAIAVFAFSTIWMIERKDQTLTDTSNKVSLNKKGPVLPGFNKATLTLADGSNIDLNDSKKGVLSKQGGASVGKLNDGKIAYHVKDAGEKAPVASYNTITTPRGGQYQVVLSDGTSVWLNAASSLKFPTVFTGNERNVELTGEAYFEVAKNKKMPFKVAVNKMNIEVLGTHFNVNAYADDDAIKTTLLEGSVKLSIAGSQAMLKPGQQATLGQQQKFNIQTINTEEAIAWKKGYFIFDNENIQTIMKKISRWYDVEVVYKGKIDERDFGGTVSRFDSVTGVLRSLELTGTVHFKLEGRRITVMP</sequence>
<feature type="domain" description="Protein FecR C-terminal" evidence="3">
    <location>
        <begin position="310"/>
        <end position="378"/>
    </location>
</feature>
<reference evidence="4 5" key="1">
    <citation type="submission" date="2023-07" db="EMBL/GenBank/DDBJ databases">
        <title>Sorghum-associated microbial communities from plants grown in Nebraska, USA.</title>
        <authorList>
            <person name="Schachtman D."/>
        </authorList>
    </citation>
    <scope>NUCLEOTIDE SEQUENCE [LARGE SCALE GENOMIC DNA]</scope>
    <source>
        <strain evidence="4 5">3262</strain>
    </source>
</reference>
<protein>
    <submittedName>
        <fullName evidence="4">Ferric-dicitrate binding protein FerR (Iron transport regulator)</fullName>
    </submittedName>
</protein>
<feature type="domain" description="FecR protein" evidence="2">
    <location>
        <begin position="174"/>
        <end position="269"/>
    </location>
</feature>
<accession>A0ABU1TJR6</accession>
<keyword evidence="1" id="KW-0472">Membrane</keyword>
<dbReference type="Gene3D" id="3.55.50.30">
    <property type="match status" value="1"/>
</dbReference>
<dbReference type="InterPro" id="IPR032508">
    <property type="entry name" value="FecR_C"/>
</dbReference>
<evidence type="ECO:0000259" key="3">
    <source>
        <dbReference type="Pfam" id="PF16344"/>
    </source>
</evidence>
<feature type="transmembrane region" description="Helical" evidence="1">
    <location>
        <begin position="73"/>
        <end position="91"/>
    </location>
</feature>
<dbReference type="PANTHER" id="PTHR30273:SF2">
    <property type="entry name" value="PROTEIN FECR"/>
    <property type="match status" value="1"/>
</dbReference>
<name>A0ABU1TJR6_9SPHI</name>
<dbReference type="InterPro" id="IPR012373">
    <property type="entry name" value="Ferrdict_sens_TM"/>
</dbReference>
<dbReference type="InterPro" id="IPR006860">
    <property type="entry name" value="FecR"/>
</dbReference>
<proteinExistence type="predicted"/>
<keyword evidence="5" id="KW-1185">Reference proteome</keyword>
<dbReference type="Pfam" id="PF16344">
    <property type="entry name" value="FecR_C"/>
    <property type="match status" value="1"/>
</dbReference>
<comment type="caution">
    <text evidence="4">The sequence shown here is derived from an EMBL/GenBank/DDBJ whole genome shotgun (WGS) entry which is preliminary data.</text>
</comment>
<organism evidence="4 5">
    <name type="scientific">Mucilaginibacter pocheonensis</name>
    <dbReference type="NCBI Taxonomy" id="398050"/>
    <lineage>
        <taxon>Bacteria</taxon>
        <taxon>Pseudomonadati</taxon>
        <taxon>Bacteroidota</taxon>
        <taxon>Sphingobacteriia</taxon>
        <taxon>Sphingobacteriales</taxon>
        <taxon>Sphingobacteriaceae</taxon>
        <taxon>Mucilaginibacter</taxon>
    </lineage>
</organism>
<dbReference type="EMBL" id="JAVDUU010000005">
    <property type="protein sequence ID" value="MDR6945105.1"/>
    <property type="molecule type" value="Genomic_DNA"/>
</dbReference>
<dbReference type="Pfam" id="PF04773">
    <property type="entry name" value="FecR"/>
    <property type="match status" value="1"/>
</dbReference>
<evidence type="ECO:0000313" key="5">
    <source>
        <dbReference type="Proteomes" id="UP001247620"/>
    </source>
</evidence>
<dbReference type="PANTHER" id="PTHR30273">
    <property type="entry name" value="PERIPLASMIC SIGNAL SENSOR AND SIGMA FACTOR ACTIVATOR FECR-RELATED"/>
    <property type="match status" value="1"/>
</dbReference>
<evidence type="ECO:0000313" key="4">
    <source>
        <dbReference type="EMBL" id="MDR6945105.1"/>
    </source>
</evidence>
<dbReference type="RefSeq" id="WP_310102502.1">
    <property type="nucleotide sequence ID" value="NZ_JAVDUU010000005.1"/>
</dbReference>
<keyword evidence="1" id="KW-1133">Transmembrane helix</keyword>
<keyword evidence="1" id="KW-0812">Transmembrane</keyword>
<dbReference type="Gene3D" id="2.60.120.1440">
    <property type="match status" value="1"/>
</dbReference>
<evidence type="ECO:0000256" key="1">
    <source>
        <dbReference type="SAM" id="Phobius"/>
    </source>
</evidence>
<dbReference type="Proteomes" id="UP001247620">
    <property type="component" value="Unassembled WGS sequence"/>
</dbReference>